<dbReference type="Proteomes" id="UP000001514">
    <property type="component" value="Unassembled WGS sequence"/>
</dbReference>
<evidence type="ECO:0000313" key="2">
    <source>
        <dbReference type="EMBL" id="EFJ35465.1"/>
    </source>
</evidence>
<sequence length="517" mass="58362">MDGSLRGDDYNEDQNPYPGGRSAHLSDKCIDRSCCTALVECLRPWEGKRRQHFTYSGYKVRLIQPHAKISSQRVNKSKRSSDRSKISCQIRSRLWKCGSNPSPVWSGSSSQSPHTTVAVIDRFVVLVEPSIRECCAAVLAEIGSSRSRQSSHARCVQEPKFKTFTPRRTRILVCEERRQAFISKNQANLGIKRRHIYWMIHNKELRKPLPQSLSCNAYHGRNVQTEEPSTKLRKGTGPPRLLHLSVNAPEGGETECCENQGPHLGRHHTVTLLQQLKRTDYLIRCNQWVSERQFCKEVKYLPYFLLEFDVPLRRSPSGRRHQEFRLWTALGSGKERARHPKALVDFACSHRKLQICFLDPWVPRRWIVTAPQKPGDPEDFVFGPTLRSHSVLVDLDNGRLAAFRPALGTYQELGIALPPEVNRGGNCMLASMLEVGVGRDTDIVLAVVGIGSQTITLVEMHGLFDGDGGRRAWTSHAYAYSSDNPQNFKAAVLQPDGAVVLLPIWKGRSAKIVLSWS</sequence>
<dbReference type="KEGG" id="smo:SELMODRAFT_404900"/>
<evidence type="ECO:0000256" key="1">
    <source>
        <dbReference type="SAM" id="MobiDB-lite"/>
    </source>
</evidence>
<dbReference type="GO" id="GO:0008017">
    <property type="term" value="F:microtubule binding"/>
    <property type="evidence" value="ECO:0000318"/>
    <property type="project" value="GO_Central"/>
</dbReference>
<evidence type="ECO:0000313" key="3">
    <source>
        <dbReference type="Proteomes" id="UP000001514"/>
    </source>
</evidence>
<name>D8QXQ8_SELML</name>
<keyword evidence="3" id="KW-1185">Reference proteome</keyword>
<feature type="region of interest" description="Disordered" evidence="1">
    <location>
        <begin position="1"/>
        <end position="22"/>
    </location>
</feature>
<dbReference type="InParanoid" id="D8QXQ8"/>
<dbReference type="AlphaFoldDB" id="D8QXQ8"/>
<accession>D8QXQ8</accession>
<reference evidence="2 3" key="1">
    <citation type="journal article" date="2011" name="Science">
        <title>The Selaginella genome identifies genetic changes associated with the evolution of vascular plants.</title>
        <authorList>
            <person name="Banks J.A."/>
            <person name="Nishiyama T."/>
            <person name="Hasebe M."/>
            <person name="Bowman J.L."/>
            <person name="Gribskov M."/>
            <person name="dePamphilis C."/>
            <person name="Albert V.A."/>
            <person name="Aono N."/>
            <person name="Aoyama T."/>
            <person name="Ambrose B.A."/>
            <person name="Ashton N.W."/>
            <person name="Axtell M.J."/>
            <person name="Barker E."/>
            <person name="Barker M.S."/>
            <person name="Bennetzen J.L."/>
            <person name="Bonawitz N.D."/>
            <person name="Chapple C."/>
            <person name="Cheng C."/>
            <person name="Correa L.G."/>
            <person name="Dacre M."/>
            <person name="DeBarry J."/>
            <person name="Dreyer I."/>
            <person name="Elias M."/>
            <person name="Engstrom E.M."/>
            <person name="Estelle M."/>
            <person name="Feng L."/>
            <person name="Finet C."/>
            <person name="Floyd S.K."/>
            <person name="Frommer W.B."/>
            <person name="Fujita T."/>
            <person name="Gramzow L."/>
            <person name="Gutensohn M."/>
            <person name="Harholt J."/>
            <person name="Hattori M."/>
            <person name="Heyl A."/>
            <person name="Hirai T."/>
            <person name="Hiwatashi Y."/>
            <person name="Ishikawa M."/>
            <person name="Iwata M."/>
            <person name="Karol K.G."/>
            <person name="Koehler B."/>
            <person name="Kolukisaoglu U."/>
            <person name="Kubo M."/>
            <person name="Kurata T."/>
            <person name="Lalonde S."/>
            <person name="Li K."/>
            <person name="Li Y."/>
            <person name="Litt A."/>
            <person name="Lyons E."/>
            <person name="Manning G."/>
            <person name="Maruyama T."/>
            <person name="Michael T.P."/>
            <person name="Mikami K."/>
            <person name="Miyazaki S."/>
            <person name="Morinaga S."/>
            <person name="Murata T."/>
            <person name="Mueller-Roeber B."/>
            <person name="Nelson D.R."/>
            <person name="Obara M."/>
            <person name="Oguri Y."/>
            <person name="Olmstead R.G."/>
            <person name="Onodera N."/>
            <person name="Petersen B.L."/>
            <person name="Pils B."/>
            <person name="Prigge M."/>
            <person name="Rensing S.A."/>
            <person name="Riano-Pachon D.M."/>
            <person name="Roberts A.W."/>
            <person name="Sato Y."/>
            <person name="Scheller H.V."/>
            <person name="Schulz B."/>
            <person name="Schulz C."/>
            <person name="Shakirov E.V."/>
            <person name="Shibagaki N."/>
            <person name="Shinohara N."/>
            <person name="Shippen D.E."/>
            <person name="Soerensen I."/>
            <person name="Sotooka R."/>
            <person name="Sugimoto N."/>
            <person name="Sugita M."/>
            <person name="Sumikawa N."/>
            <person name="Tanurdzic M."/>
            <person name="Theissen G."/>
            <person name="Ulvskov P."/>
            <person name="Wakazuki S."/>
            <person name="Weng J.K."/>
            <person name="Willats W.W."/>
            <person name="Wipf D."/>
            <person name="Wolf P.G."/>
            <person name="Yang L."/>
            <person name="Zimmer A.D."/>
            <person name="Zhu Q."/>
            <person name="Mitros T."/>
            <person name="Hellsten U."/>
            <person name="Loque D."/>
            <person name="Otillar R."/>
            <person name="Salamov A."/>
            <person name="Schmutz J."/>
            <person name="Shapiro H."/>
            <person name="Lindquist E."/>
            <person name="Lucas S."/>
            <person name="Rokhsar D."/>
            <person name="Grigoriev I.V."/>
        </authorList>
    </citation>
    <scope>NUCLEOTIDE SEQUENCE [LARGE SCALE GENOMIC DNA]</scope>
</reference>
<dbReference type="GO" id="GO:0005737">
    <property type="term" value="C:cytoplasm"/>
    <property type="evidence" value="ECO:0000318"/>
    <property type="project" value="GO_Central"/>
</dbReference>
<dbReference type="GO" id="GO:0000226">
    <property type="term" value="P:microtubule cytoskeleton organization"/>
    <property type="evidence" value="ECO:0000318"/>
    <property type="project" value="GO_Central"/>
</dbReference>
<protein>
    <submittedName>
        <fullName evidence="2">Uncharacterized protein</fullName>
    </submittedName>
</protein>
<dbReference type="HOGENOM" id="CLU_527240_0_0_1"/>
<organism evidence="3">
    <name type="scientific">Selaginella moellendorffii</name>
    <name type="common">Spikemoss</name>
    <dbReference type="NCBI Taxonomy" id="88036"/>
    <lineage>
        <taxon>Eukaryota</taxon>
        <taxon>Viridiplantae</taxon>
        <taxon>Streptophyta</taxon>
        <taxon>Embryophyta</taxon>
        <taxon>Tracheophyta</taxon>
        <taxon>Lycopodiopsida</taxon>
        <taxon>Selaginellales</taxon>
        <taxon>Selaginellaceae</taxon>
        <taxon>Selaginella</taxon>
    </lineage>
</organism>
<dbReference type="Gramene" id="EFJ35465">
    <property type="protein sequence ID" value="EFJ35465"/>
    <property type="gene ID" value="SELMODRAFT_404900"/>
</dbReference>
<gene>
    <name evidence="2" type="ORF">SELMODRAFT_404900</name>
</gene>
<dbReference type="GO" id="GO:0005819">
    <property type="term" value="C:spindle"/>
    <property type="evidence" value="ECO:0000318"/>
    <property type="project" value="GO_Central"/>
</dbReference>
<proteinExistence type="predicted"/>
<dbReference type="EMBL" id="GL377568">
    <property type="protein sequence ID" value="EFJ35465.1"/>
    <property type="molecule type" value="Genomic_DNA"/>
</dbReference>